<dbReference type="InterPro" id="IPR025110">
    <property type="entry name" value="AMP-bd_C"/>
</dbReference>
<dbReference type="GO" id="GO:0006085">
    <property type="term" value="P:acetyl-CoA biosynthetic process"/>
    <property type="evidence" value="ECO:0007669"/>
    <property type="project" value="TreeGrafter"/>
</dbReference>
<reference evidence="2" key="1">
    <citation type="submission" date="2020-02" db="EMBL/GenBank/DDBJ databases">
        <authorList>
            <person name="Meier V. D."/>
        </authorList>
    </citation>
    <scope>NUCLEOTIDE SEQUENCE</scope>
    <source>
        <strain evidence="2">AVDCRST_MAG80</strain>
    </source>
</reference>
<evidence type="ECO:0000313" key="2">
    <source>
        <dbReference type="EMBL" id="CAA9439769.1"/>
    </source>
</evidence>
<gene>
    <name evidence="2" type="ORF">AVDCRST_MAG80-1205</name>
</gene>
<name>A0A6J4QKJ1_9ACTN</name>
<keyword evidence="2" id="KW-0436">Ligase</keyword>
<dbReference type="InterPro" id="IPR045851">
    <property type="entry name" value="AMP-bd_C_sf"/>
</dbReference>
<accession>A0A6J4QKJ1</accession>
<dbReference type="EC" id="6.2.1.1" evidence="2"/>
<proteinExistence type="predicted"/>
<dbReference type="PANTHER" id="PTHR24095">
    <property type="entry name" value="ACETYL-COENZYME A SYNTHETASE"/>
    <property type="match status" value="1"/>
</dbReference>
<sequence length="85" mass="9303">MLAQGVEYSEDFMSELRDHVGNEAGDIAKPGQVIAVDDLPKTNSGKIMRRLLENIAEGEELGDTSTLSNPDVAETIQQQAQEQMQ</sequence>
<evidence type="ECO:0000259" key="1">
    <source>
        <dbReference type="Pfam" id="PF13193"/>
    </source>
</evidence>
<dbReference type="GO" id="GO:0003987">
    <property type="term" value="F:acetate-CoA ligase activity"/>
    <property type="evidence" value="ECO:0007669"/>
    <property type="project" value="UniProtKB-EC"/>
</dbReference>
<dbReference type="SUPFAM" id="SSF56801">
    <property type="entry name" value="Acetyl-CoA synthetase-like"/>
    <property type="match status" value="1"/>
</dbReference>
<organism evidence="2">
    <name type="scientific">uncultured Rubrobacteraceae bacterium</name>
    <dbReference type="NCBI Taxonomy" id="349277"/>
    <lineage>
        <taxon>Bacteria</taxon>
        <taxon>Bacillati</taxon>
        <taxon>Actinomycetota</taxon>
        <taxon>Rubrobacteria</taxon>
        <taxon>Rubrobacterales</taxon>
        <taxon>Rubrobacteraceae</taxon>
        <taxon>environmental samples</taxon>
    </lineage>
</organism>
<dbReference type="Gene3D" id="3.30.300.30">
    <property type="match status" value="1"/>
</dbReference>
<dbReference type="Pfam" id="PF13193">
    <property type="entry name" value="AMP-binding_C"/>
    <property type="match status" value="1"/>
</dbReference>
<feature type="domain" description="AMP-binding enzyme C-terminal" evidence="1">
    <location>
        <begin position="10"/>
        <end position="46"/>
    </location>
</feature>
<dbReference type="AlphaFoldDB" id="A0A6J4QKJ1"/>
<dbReference type="PANTHER" id="PTHR24095:SF14">
    <property type="entry name" value="ACETYL-COENZYME A SYNTHETASE 1"/>
    <property type="match status" value="1"/>
</dbReference>
<protein>
    <submittedName>
        <fullName evidence="2">Acetyl-CoA synthetase</fullName>
        <ecNumber evidence="2">6.2.1.1</ecNumber>
    </submittedName>
</protein>
<dbReference type="EMBL" id="CADCVC010000105">
    <property type="protein sequence ID" value="CAA9439769.1"/>
    <property type="molecule type" value="Genomic_DNA"/>
</dbReference>